<evidence type="ECO:0000313" key="13">
    <source>
        <dbReference type="Proteomes" id="UP001195769"/>
    </source>
</evidence>
<dbReference type="InterPro" id="IPR013083">
    <property type="entry name" value="Znf_RING/FYVE/PHD"/>
</dbReference>
<feature type="compositionally biased region" description="Polar residues" evidence="10">
    <location>
        <begin position="1"/>
        <end position="29"/>
    </location>
</feature>
<evidence type="ECO:0000256" key="7">
    <source>
        <dbReference type="ARBA" id="ARBA00023015"/>
    </source>
</evidence>
<feature type="region of interest" description="Disordered" evidence="10">
    <location>
        <begin position="742"/>
        <end position="773"/>
    </location>
</feature>
<dbReference type="AlphaFoldDB" id="A0AAD4E3M5"/>
<evidence type="ECO:0000256" key="2">
    <source>
        <dbReference type="ARBA" id="ARBA00012483"/>
    </source>
</evidence>
<evidence type="ECO:0000256" key="4">
    <source>
        <dbReference type="ARBA" id="ARBA00022723"/>
    </source>
</evidence>
<dbReference type="Proteomes" id="UP001195769">
    <property type="component" value="Unassembled WGS sequence"/>
</dbReference>
<keyword evidence="5 9" id="KW-0863">Zinc-finger</keyword>
<evidence type="ECO:0000256" key="3">
    <source>
        <dbReference type="ARBA" id="ARBA00022679"/>
    </source>
</evidence>
<dbReference type="Pfam" id="PF13639">
    <property type="entry name" value="zf-RING_2"/>
    <property type="match status" value="1"/>
</dbReference>
<dbReference type="PROSITE" id="PS50089">
    <property type="entry name" value="ZF_RING_2"/>
    <property type="match status" value="1"/>
</dbReference>
<feature type="compositionally biased region" description="Polar residues" evidence="10">
    <location>
        <begin position="376"/>
        <end position="388"/>
    </location>
</feature>
<evidence type="ECO:0000256" key="6">
    <source>
        <dbReference type="ARBA" id="ARBA00022833"/>
    </source>
</evidence>
<dbReference type="GO" id="GO:0061630">
    <property type="term" value="F:ubiquitin protein ligase activity"/>
    <property type="evidence" value="ECO:0007669"/>
    <property type="project" value="UniProtKB-EC"/>
</dbReference>
<feature type="compositionally biased region" description="Basic residues" evidence="10">
    <location>
        <begin position="300"/>
        <end position="312"/>
    </location>
</feature>
<feature type="compositionally biased region" description="Basic and acidic residues" evidence="10">
    <location>
        <begin position="358"/>
        <end position="375"/>
    </location>
</feature>
<feature type="domain" description="RING-type" evidence="11">
    <location>
        <begin position="41"/>
        <end position="80"/>
    </location>
</feature>
<feature type="compositionally biased region" description="Basic and acidic residues" evidence="10">
    <location>
        <begin position="536"/>
        <end position="546"/>
    </location>
</feature>
<dbReference type="PROSITE" id="PS00518">
    <property type="entry name" value="ZF_RING_1"/>
    <property type="match status" value="1"/>
</dbReference>
<feature type="region of interest" description="Disordered" evidence="10">
    <location>
        <begin position="525"/>
        <end position="551"/>
    </location>
</feature>
<dbReference type="GO" id="GO:0000209">
    <property type="term" value="P:protein polyubiquitination"/>
    <property type="evidence" value="ECO:0007669"/>
    <property type="project" value="TreeGrafter"/>
</dbReference>
<evidence type="ECO:0000256" key="1">
    <source>
        <dbReference type="ARBA" id="ARBA00000900"/>
    </source>
</evidence>
<dbReference type="InterPro" id="IPR001841">
    <property type="entry name" value="Znf_RING"/>
</dbReference>
<keyword evidence="7" id="KW-0805">Transcription regulation</keyword>
<dbReference type="PANTHER" id="PTHR46077:SF1">
    <property type="entry name" value="TOP1 BINDING ARGININE_SERINE RICH PROTEIN, E3 UBIQUITIN LIGASE"/>
    <property type="match status" value="1"/>
</dbReference>
<evidence type="ECO:0000256" key="8">
    <source>
        <dbReference type="ARBA" id="ARBA00023163"/>
    </source>
</evidence>
<dbReference type="InterPro" id="IPR017907">
    <property type="entry name" value="Znf_RING_CS"/>
</dbReference>
<dbReference type="GO" id="GO:0006513">
    <property type="term" value="P:protein monoubiquitination"/>
    <property type="evidence" value="ECO:0007669"/>
    <property type="project" value="TreeGrafter"/>
</dbReference>
<feature type="region of interest" description="Disordered" evidence="10">
    <location>
        <begin position="1"/>
        <end position="30"/>
    </location>
</feature>
<evidence type="ECO:0000256" key="10">
    <source>
        <dbReference type="SAM" id="MobiDB-lite"/>
    </source>
</evidence>
<dbReference type="EMBL" id="JABBWK010000043">
    <property type="protein sequence ID" value="KAG1897904.1"/>
    <property type="molecule type" value="Genomic_DNA"/>
</dbReference>
<dbReference type="EC" id="2.3.2.27" evidence="2"/>
<keyword evidence="3" id="KW-0808">Transferase</keyword>
<evidence type="ECO:0000256" key="5">
    <source>
        <dbReference type="ARBA" id="ARBA00022771"/>
    </source>
</evidence>
<sequence>MSTSPTRPSSKRIQLESSPTSPPLSNDPLTLNDEDLGHDHCVICLQSLVDRAVIPTCSHEFCFECISIWAEQSQKCPLCSQLIGEYLIHHIRSQFDYQKHYLPPPRSSSPQLLPTGESRVRVARQARRNRYWGRRDRHDADELERAIARRRLVYQSHLYAKHVASNSFTRYRPYPSPAQFAASPDMISRATIFLRRELRVWQNLDVEFLTTFIVSLMKSIDIRAESAVKLLSEFLDLDTPYTEGQRHPNAEHFAHEVYCYMRSGRDLSIYDNLVQYDTSPDPPPHEQERENRWCYDSRSRSRSPHHRHHRFRFQSPSARPLSPTRHPEHRRTPPATHLQESSSDYLSQDRRNFRRTHSVSERRDIPDTSNDRQSHLDNTQEQLTTSTKAKGKEPEGRNTPPRAKSERASCSTLPRITGEFVPNAVIDSKETAESYTPGNRKFNTPVEFDLRPSPVLPAPAHVPVDAVDKMDIDSEPIAFTSHKRPSTPGRPPRNRTLLASVQAHLSQPTPSRNKHLAGVTARKNDVAPEFLPHPSGHRDARDESSSGDHTPVLLSQLSNLSANAPPASLSSHPSLERRSDVLMPLGEERTSAAGHQRERIRSLFSDSIAKCTDDRNMLAGEEIIACPCGTPGGGTDKHKHRNKGKEEQCTNTSPCLVTNPGTVNAHPASSSGLPQNLNPISVPHNSNHVDILLDVAEHIRRSSREVATYEFRNRTTAPSIRTSTDMRAVLLQRLEREQRLAQRDVATPTSHSVSLTVDPPLTRPSGGEEASALETRLRTRALLRVRLAAIKSSSNATAIEL</sequence>
<evidence type="ECO:0000313" key="12">
    <source>
        <dbReference type="EMBL" id="KAG1897904.1"/>
    </source>
</evidence>
<reference evidence="12" key="1">
    <citation type="journal article" date="2020" name="New Phytol.">
        <title>Comparative genomics reveals dynamic genome evolution in host specialist ectomycorrhizal fungi.</title>
        <authorList>
            <person name="Lofgren L.A."/>
            <person name="Nguyen N.H."/>
            <person name="Vilgalys R."/>
            <person name="Ruytinx J."/>
            <person name="Liao H.L."/>
            <person name="Branco S."/>
            <person name="Kuo A."/>
            <person name="LaButti K."/>
            <person name="Lipzen A."/>
            <person name="Andreopoulos W."/>
            <person name="Pangilinan J."/>
            <person name="Riley R."/>
            <person name="Hundley H."/>
            <person name="Na H."/>
            <person name="Barry K."/>
            <person name="Grigoriev I.V."/>
            <person name="Stajich J.E."/>
            <person name="Kennedy P.G."/>
        </authorList>
    </citation>
    <scope>NUCLEOTIDE SEQUENCE</scope>
    <source>
        <strain evidence="12">FC203</strain>
    </source>
</reference>
<accession>A0AAD4E3M5</accession>
<proteinExistence type="predicted"/>
<protein>
    <recommendedName>
        <fullName evidence="2">RING-type E3 ubiquitin transferase</fullName>
        <ecNumber evidence="2">2.3.2.27</ecNumber>
    </recommendedName>
</protein>
<comment type="catalytic activity">
    <reaction evidence="1">
        <text>S-ubiquitinyl-[E2 ubiquitin-conjugating enzyme]-L-cysteine + [acceptor protein]-L-lysine = [E2 ubiquitin-conjugating enzyme]-L-cysteine + N(6)-ubiquitinyl-[acceptor protein]-L-lysine.</text>
        <dbReference type="EC" id="2.3.2.27"/>
    </reaction>
</comment>
<keyword evidence="6" id="KW-0862">Zinc</keyword>
<evidence type="ECO:0000259" key="11">
    <source>
        <dbReference type="PROSITE" id="PS50089"/>
    </source>
</evidence>
<gene>
    <name evidence="12" type="ORF">F5891DRAFT_1112725</name>
</gene>
<keyword evidence="13" id="KW-1185">Reference proteome</keyword>
<organism evidence="12 13">
    <name type="scientific">Suillus fuscotomentosus</name>
    <dbReference type="NCBI Taxonomy" id="1912939"/>
    <lineage>
        <taxon>Eukaryota</taxon>
        <taxon>Fungi</taxon>
        <taxon>Dikarya</taxon>
        <taxon>Basidiomycota</taxon>
        <taxon>Agaricomycotina</taxon>
        <taxon>Agaricomycetes</taxon>
        <taxon>Agaricomycetidae</taxon>
        <taxon>Boletales</taxon>
        <taxon>Suillineae</taxon>
        <taxon>Suillaceae</taxon>
        <taxon>Suillus</taxon>
    </lineage>
</organism>
<dbReference type="SMART" id="SM00184">
    <property type="entry name" value="RING"/>
    <property type="match status" value="1"/>
</dbReference>
<keyword evidence="8" id="KW-0804">Transcription</keyword>
<dbReference type="RefSeq" id="XP_041223480.1">
    <property type="nucleotide sequence ID" value="XM_041363742.1"/>
</dbReference>
<dbReference type="SUPFAM" id="SSF57850">
    <property type="entry name" value="RING/U-box"/>
    <property type="match status" value="1"/>
</dbReference>
<evidence type="ECO:0000256" key="9">
    <source>
        <dbReference type="PROSITE-ProRule" id="PRU00175"/>
    </source>
</evidence>
<comment type="caution">
    <text evidence="12">The sequence shown here is derived from an EMBL/GenBank/DDBJ whole genome shotgun (WGS) entry which is preliminary data.</text>
</comment>
<dbReference type="Gene3D" id="3.30.40.10">
    <property type="entry name" value="Zinc/RING finger domain, C3HC4 (zinc finger)"/>
    <property type="match status" value="1"/>
</dbReference>
<name>A0AAD4E3M5_9AGAM</name>
<feature type="compositionally biased region" description="Basic and acidic residues" evidence="10">
    <location>
        <begin position="283"/>
        <end position="299"/>
    </location>
</feature>
<dbReference type="GO" id="GO:0008270">
    <property type="term" value="F:zinc ion binding"/>
    <property type="evidence" value="ECO:0007669"/>
    <property type="project" value="UniProtKB-KW"/>
</dbReference>
<feature type="region of interest" description="Disordered" evidence="10">
    <location>
        <begin position="274"/>
        <end position="410"/>
    </location>
</feature>
<keyword evidence="4" id="KW-0479">Metal-binding</keyword>
<dbReference type="GeneID" id="64658040"/>
<dbReference type="PANTHER" id="PTHR46077">
    <property type="entry name" value="E3 UBIQUITIN-PROTEIN LIGASE TOPORS"/>
    <property type="match status" value="1"/>
</dbReference>